<feature type="domain" description="CinA C-terminal" evidence="1">
    <location>
        <begin position="8"/>
        <end position="159"/>
    </location>
</feature>
<dbReference type="Pfam" id="PF02464">
    <property type="entry name" value="CinA"/>
    <property type="match status" value="1"/>
</dbReference>
<dbReference type="RefSeq" id="WP_208718357.1">
    <property type="nucleotide sequence ID" value="NZ_CP024770.1"/>
</dbReference>
<keyword evidence="2" id="KW-0614">Plasmid</keyword>
<evidence type="ECO:0000259" key="1">
    <source>
        <dbReference type="Pfam" id="PF02464"/>
    </source>
</evidence>
<evidence type="ECO:0000313" key="2">
    <source>
        <dbReference type="EMBL" id="QGY32473.1"/>
    </source>
</evidence>
<proteinExistence type="predicted"/>
<dbReference type="Proteomes" id="UP000502005">
    <property type="component" value="Plasmid pNE1B"/>
</dbReference>
<dbReference type="AlphaFoldDB" id="A0A6B9G9D8"/>
<dbReference type="InterPro" id="IPR036653">
    <property type="entry name" value="CinA-like_C"/>
</dbReference>
<reference evidence="2 3" key="1">
    <citation type="submission" date="2017-11" db="EMBL/GenBank/DDBJ databases">
        <title>Genome sequence of Pantoea cypripedii NE1.</title>
        <authorList>
            <person name="Nascimento F.X."/>
        </authorList>
    </citation>
    <scope>NUCLEOTIDE SEQUENCE [LARGE SCALE GENOMIC DNA]</scope>
    <source>
        <strain evidence="2 3">NE1</strain>
        <plasmid evidence="3">pne1b</plasmid>
    </source>
</reference>
<accession>A0A6B9G9D8</accession>
<name>A0A6B9G9D8_PANCY</name>
<dbReference type="InterPro" id="IPR008136">
    <property type="entry name" value="CinA_C"/>
</dbReference>
<evidence type="ECO:0000313" key="3">
    <source>
        <dbReference type="Proteomes" id="UP000502005"/>
    </source>
</evidence>
<dbReference type="Gene3D" id="3.90.950.20">
    <property type="entry name" value="CinA-like"/>
    <property type="match status" value="1"/>
</dbReference>
<gene>
    <name evidence="2" type="ORF">CUN67_26235</name>
</gene>
<sequence>MNEELIKAATALSKTLLSQGLTVTTAESCTSGWVASSLAAVADSSRFYCSGFITYSDRAKQRLLGVSSDTLRRYTAVSGQVVHEMAEGAKQRAGDDIGIAVSGYAGPDGGEDGTPPGTVWFAWYLADDQVHTACRQFAGSSEAVVHQATLFCLEELRRILE</sequence>
<dbReference type="SUPFAM" id="SSF142433">
    <property type="entry name" value="CinA-like"/>
    <property type="match status" value="1"/>
</dbReference>
<geneLocation type="plasmid" evidence="3">
    <name>pne1b</name>
</geneLocation>
<dbReference type="NCBIfam" id="TIGR00199">
    <property type="entry name" value="PncC_domain"/>
    <property type="match status" value="1"/>
</dbReference>
<dbReference type="EMBL" id="CP024770">
    <property type="protein sequence ID" value="QGY32473.1"/>
    <property type="molecule type" value="Genomic_DNA"/>
</dbReference>
<organism evidence="2 3">
    <name type="scientific">Pantoea cypripedii</name>
    <name type="common">Pectobacterium cypripedii</name>
    <name type="synonym">Erwinia cypripedii</name>
    <dbReference type="NCBI Taxonomy" id="55209"/>
    <lineage>
        <taxon>Bacteria</taxon>
        <taxon>Pseudomonadati</taxon>
        <taxon>Pseudomonadota</taxon>
        <taxon>Gammaproteobacteria</taxon>
        <taxon>Enterobacterales</taxon>
        <taxon>Erwiniaceae</taxon>
        <taxon>Pantoea</taxon>
    </lineage>
</organism>
<protein>
    <submittedName>
        <fullName evidence="2">Competence protein ComA</fullName>
    </submittedName>
</protein>